<feature type="coiled-coil region" evidence="1">
    <location>
        <begin position="255"/>
        <end position="289"/>
    </location>
</feature>
<dbReference type="EMBL" id="WWNE01000018">
    <property type="protein sequence ID" value="NBG67371.1"/>
    <property type="molecule type" value="Genomic_DNA"/>
</dbReference>
<organism evidence="4 5">
    <name type="scientific">Acidiluteibacter ferrifornacis</name>
    <dbReference type="NCBI Taxonomy" id="2692424"/>
    <lineage>
        <taxon>Bacteria</taxon>
        <taxon>Pseudomonadati</taxon>
        <taxon>Bacteroidota</taxon>
        <taxon>Flavobacteriia</taxon>
        <taxon>Flavobacteriales</taxon>
        <taxon>Cryomorphaceae</taxon>
        <taxon>Acidiluteibacter</taxon>
    </lineage>
</organism>
<evidence type="ECO:0000313" key="5">
    <source>
        <dbReference type="Proteomes" id="UP000470771"/>
    </source>
</evidence>
<reference evidence="4 5" key="1">
    <citation type="submission" date="2019-12" db="EMBL/GenBank/DDBJ databases">
        <authorList>
            <person name="Zhao J."/>
        </authorList>
    </citation>
    <scope>NUCLEOTIDE SEQUENCE [LARGE SCALE GENOMIC DNA]</scope>
    <source>
        <strain evidence="4 5">S-15</strain>
    </source>
</reference>
<accession>A0A6N9NQ13</accession>
<evidence type="ECO:0000256" key="2">
    <source>
        <dbReference type="SAM" id="Phobius"/>
    </source>
</evidence>
<keyword evidence="2" id="KW-0812">Transmembrane</keyword>
<gene>
    <name evidence="4" type="ORF">GQN54_14680</name>
</gene>
<keyword evidence="2" id="KW-0472">Membrane</keyword>
<dbReference type="PANTHER" id="PTHR32309">
    <property type="entry name" value="TYROSINE-PROTEIN KINASE"/>
    <property type="match status" value="1"/>
</dbReference>
<keyword evidence="2" id="KW-1133">Transmembrane helix</keyword>
<sequence length="740" mass="83263">MSGFQAIKRQLLPLIKGLPIIIGFFVGALYLARQVVNYTPNTYQTIARIKLDNQKYGFSNNSLYSDFDVFSTENKIQAEAAVLNSPLLIGMALDSVDFSVSLFRKGKVKNTMLYDDSPIIISYDFVNADLYNKDYFIRITDNHTFLLIDEDGEPLPFPETALGEGLLLDGGVLKIEKNEAILAQRELQLSGEYIVHIFSKDGLIGDVTDRLDIVEVDKELPIIRVVYKDQHPNKVADLANALCKTYISDYVTTKRQAAEQTVEFIDQKLIEVQDELHKTEIALEQYKAVNGVVNTRQETETGLRQISNLEVQLINLEMNETAVLELEEYISGGDYFNERSINFGFGDLLMTELVKKLKLWQDERIDLLVKYTPESSEVQSVDQKIEELKKYIVEAIKRNKVEIMTKKKEIEKSLGLVSKQFDGLSTREKELRILERNFSIQEQVYNFLSQKKIEASIAASANLAFHRIIQEAKAPTKPVAPNKTLITFVAGLFGIILAVAFIYLRKYARAKVTGRQDIERHSDLPLLGLIRNGNADSDFLGLAKTLQLKGQLNKGTILAISSTIDGEGKTYIANHLAACLSNTDMRIAIVSMEAEDIHNSNELNDFLTTKQTITDSLTHLHIANTNALDLSAKLSLLKEQFDLVIIDTVASGIAIDGIEAMKLADISLYVIRSNKTSIDYLSHADRLVEEYQLENVQLILNDAHKASNYSGNFVGTRFRQQSIPGSIKLKISTYLNTYLR</sequence>
<keyword evidence="5" id="KW-1185">Reference proteome</keyword>
<dbReference type="SUPFAM" id="SSF52540">
    <property type="entry name" value="P-loop containing nucleoside triphosphate hydrolases"/>
    <property type="match status" value="1"/>
</dbReference>
<feature type="transmembrane region" description="Helical" evidence="2">
    <location>
        <begin position="485"/>
        <end position="504"/>
    </location>
</feature>
<dbReference type="Gene3D" id="3.40.50.300">
    <property type="entry name" value="P-loop containing nucleotide triphosphate hydrolases"/>
    <property type="match status" value="1"/>
</dbReference>
<feature type="domain" description="Tyrosine-protein kinase G-rich" evidence="3">
    <location>
        <begin position="429"/>
        <end position="506"/>
    </location>
</feature>
<dbReference type="Proteomes" id="UP000470771">
    <property type="component" value="Unassembled WGS sequence"/>
</dbReference>
<proteinExistence type="predicted"/>
<evidence type="ECO:0000259" key="3">
    <source>
        <dbReference type="Pfam" id="PF13807"/>
    </source>
</evidence>
<dbReference type="InterPro" id="IPR027417">
    <property type="entry name" value="P-loop_NTPase"/>
</dbReference>
<comment type="caution">
    <text evidence="4">The sequence shown here is derived from an EMBL/GenBank/DDBJ whole genome shotgun (WGS) entry which is preliminary data.</text>
</comment>
<evidence type="ECO:0000313" key="4">
    <source>
        <dbReference type="EMBL" id="NBG67371.1"/>
    </source>
</evidence>
<dbReference type="RefSeq" id="WP_160634320.1">
    <property type="nucleotide sequence ID" value="NZ_WWNE01000018.1"/>
</dbReference>
<dbReference type="Pfam" id="PF13807">
    <property type="entry name" value="GNVR"/>
    <property type="match status" value="1"/>
</dbReference>
<protein>
    <recommendedName>
        <fullName evidence="3">Tyrosine-protein kinase G-rich domain-containing protein</fullName>
    </recommendedName>
</protein>
<evidence type="ECO:0000256" key="1">
    <source>
        <dbReference type="SAM" id="Coils"/>
    </source>
</evidence>
<dbReference type="PANTHER" id="PTHR32309:SF31">
    <property type="entry name" value="CAPSULAR EXOPOLYSACCHARIDE FAMILY"/>
    <property type="match status" value="1"/>
</dbReference>
<dbReference type="InterPro" id="IPR050445">
    <property type="entry name" value="Bact_polysacc_biosynth/exp"/>
</dbReference>
<keyword evidence="1" id="KW-0175">Coiled coil</keyword>
<name>A0A6N9NQ13_9FLAO</name>
<feature type="transmembrane region" description="Helical" evidence="2">
    <location>
        <begin position="12"/>
        <end position="32"/>
    </location>
</feature>
<dbReference type="AlphaFoldDB" id="A0A6N9NQ13"/>
<dbReference type="InterPro" id="IPR032807">
    <property type="entry name" value="GNVR"/>
</dbReference>